<accession>A0A7S0V9Q3</accession>
<proteinExistence type="predicted"/>
<protein>
    <recommendedName>
        <fullName evidence="1">Replitron C-terminal domain-containing protein</fullName>
    </recommendedName>
</protein>
<sequence length="174" mass="19568">MLNKELSYALGWYGDGKPQRGRIMCRVLKQEGVHTWDGMLGYVFKYHGHPDFLNFSIGVSDDDIERGRDLYSRLGAGDFKHRTALSAKNVILRAAMFWQIQLRANDAEAALDGVLTKMINSSKFYPAAGWVAPYQGAGMDLTRTNALWRATIYPGDATTADIRSIFFRNIEPAE</sequence>
<feature type="domain" description="Replitron C-terminal" evidence="1">
    <location>
        <begin position="111"/>
        <end position="167"/>
    </location>
</feature>
<dbReference type="EMBL" id="HBFN01003502">
    <property type="protein sequence ID" value="CAD8780755.1"/>
    <property type="molecule type" value="Transcribed_RNA"/>
</dbReference>
<reference evidence="2" key="1">
    <citation type="submission" date="2021-01" db="EMBL/GenBank/DDBJ databases">
        <authorList>
            <person name="Corre E."/>
            <person name="Pelletier E."/>
            <person name="Niang G."/>
            <person name="Scheremetjew M."/>
            <person name="Finn R."/>
            <person name="Kale V."/>
            <person name="Holt S."/>
            <person name="Cochrane G."/>
            <person name="Meng A."/>
            <person name="Brown T."/>
            <person name="Cohen L."/>
        </authorList>
    </citation>
    <scope>NUCLEOTIDE SEQUENCE</scope>
    <source>
        <strain evidence="2">CCMP443</strain>
    </source>
</reference>
<organism evidence="2">
    <name type="scientific">Hemiselmis tepida</name>
    <dbReference type="NCBI Taxonomy" id="464990"/>
    <lineage>
        <taxon>Eukaryota</taxon>
        <taxon>Cryptophyceae</taxon>
        <taxon>Cryptomonadales</taxon>
        <taxon>Hemiselmidaceae</taxon>
        <taxon>Hemiselmis</taxon>
    </lineage>
</organism>
<dbReference type="Pfam" id="PF21860">
    <property type="entry name" value="Replitron_C"/>
    <property type="match status" value="1"/>
</dbReference>
<dbReference type="AlphaFoldDB" id="A0A7S0V9Q3"/>
<evidence type="ECO:0000259" key="1">
    <source>
        <dbReference type="Pfam" id="PF21860"/>
    </source>
</evidence>
<dbReference type="InterPro" id="IPR054423">
    <property type="entry name" value="Replitron_C"/>
</dbReference>
<name>A0A7S0V9Q3_9CRYP</name>
<evidence type="ECO:0000313" key="2">
    <source>
        <dbReference type="EMBL" id="CAD8780755.1"/>
    </source>
</evidence>
<gene>
    <name evidence="2" type="ORF">HTEP1355_LOCUS2101</name>
</gene>